<dbReference type="EMBL" id="JAVRHP010000346">
    <property type="protein sequence ID" value="MDT0652026.1"/>
    <property type="molecule type" value="Genomic_DNA"/>
</dbReference>
<proteinExistence type="predicted"/>
<evidence type="ECO:0000313" key="1">
    <source>
        <dbReference type="EMBL" id="MDT0652026.1"/>
    </source>
</evidence>
<keyword evidence="2" id="KW-1185">Reference proteome</keyword>
<feature type="non-terminal residue" evidence="1">
    <location>
        <position position="88"/>
    </location>
</feature>
<feature type="non-terminal residue" evidence="1">
    <location>
        <position position="1"/>
    </location>
</feature>
<reference evidence="1 2" key="1">
    <citation type="submission" date="2023-09" db="EMBL/GenBank/DDBJ databases">
        <authorList>
            <person name="Rey-Velasco X."/>
        </authorList>
    </citation>
    <scope>NUCLEOTIDE SEQUENCE [LARGE SCALE GENOMIC DNA]</scope>
    <source>
        <strain evidence="1 2">F297</strain>
    </source>
</reference>
<sequence>YSADLELTPGTYQLEEFIVYDEAGNMIWIAPIDEDDSGVYDGYVSDALPMTINLGAGVKKYVDVEVLCFDDRNVNQYGYLFFDFEGKE</sequence>
<dbReference type="Proteomes" id="UP001248819">
    <property type="component" value="Unassembled WGS sequence"/>
</dbReference>
<gene>
    <name evidence="1" type="ORF">RM529_17945</name>
</gene>
<organism evidence="1 2">
    <name type="scientific">Autumnicola edwardsiae</name>
    <dbReference type="NCBI Taxonomy" id="3075594"/>
    <lineage>
        <taxon>Bacteria</taxon>
        <taxon>Pseudomonadati</taxon>
        <taxon>Bacteroidota</taxon>
        <taxon>Flavobacteriia</taxon>
        <taxon>Flavobacteriales</taxon>
        <taxon>Flavobacteriaceae</taxon>
        <taxon>Autumnicola</taxon>
    </lineage>
</organism>
<evidence type="ECO:0000313" key="2">
    <source>
        <dbReference type="Proteomes" id="UP001248819"/>
    </source>
</evidence>
<name>A0ABU3D073_9FLAO</name>
<accession>A0ABU3D073</accession>
<protein>
    <submittedName>
        <fullName evidence="1">Uncharacterized protein</fullName>
    </submittedName>
</protein>
<comment type="caution">
    <text evidence="1">The sequence shown here is derived from an EMBL/GenBank/DDBJ whole genome shotgun (WGS) entry which is preliminary data.</text>
</comment>